<gene>
    <name evidence="1" type="ORF">F1189_23575</name>
</gene>
<accession>A0A5M6IPW8</accession>
<dbReference type="EMBL" id="VWPK01000047">
    <property type="protein sequence ID" value="KAA5609608.1"/>
    <property type="molecule type" value="Genomic_DNA"/>
</dbReference>
<comment type="caution">
    <text evidence="1">The sequence shown here is derived from an EMBL/GenBank/DDBJ whole genome shotgun (WGS) entry which is preliminary data.</text>
</comment>
<sequence length="304" mass="33083">MGEVHDILMAHGKQAALAGGLSRDVIEAAASYLANEDGGIGLLYSGWCQAALPHKRLPDGEGWQIKGEHVGLIVEPGMRMGEGDTPIPVGVPYGSRARLILIYLQTEALRTSSRNVELGRSLRQWFGKMGIPCAGKNIAAVRDQAERITFCTFSFHMRAKERAGVMRHNVVETAMFVGAGPQEGLFAESVTLSDGFFRQLQQHPVPLEDAAIKAVSNNSQAIDIYCWLAYRLHVLPAPRPVSWAALKVQFGASVGRMDIFRRRFLPNLALALAVYPDAKVEVEDGGLVLHPSKPPVAPKLVSAR</sequence>
<dbReference type="Pfam" id="PF04796">
    <property type="entry name" value="RepA_C"/>
    <property type="match status" value="1"/>
</dbReference>
<evidence type="ECO:0000313" key="2">
    <source>
        <dbReference type="Proteomes" id="UP000325255"/>
    </source>
</evidence>
<name>A0A5M6IPW8_9PROT</name>
<organism evidence="1 2">
    <name type="scientific">Rhodovastum atsumiense</name>
    <dbReference type="NCBI Taxonomy" id="504468"/>
    <lineage>
        <taxon>Bacteria</taxon>
        <taxon>Pseudomonadati</taxon>
        <taxon>Pseudomonadota</taxon>
        <taxon>Alphaproteobacteria</taxon>
        <taxon>Acetobacterales</taxon>
        <taxon>Acetobacteraceae</taxon>
        <taxon>Rhodovastum</taxon>
    </lineage>
</organism>
<dbReference type="OrthoDB" id="932750at2"/>
<reference evidence="1 2" key="1">
    <citation type="submission" date="2019-09" db="EMBL/GenBank/DDBJ databases">
        <title>Genome sequence of Rhodovastum atsumiense, a diverse member of the Acetobacteraceae family of non-sulfur purple photosynthetic bacteria.</title>
        <authorList>
            <person name="Meyer T."/>
            <person name="Kyndt J."/>
        </authorList>
    </citation>
    <scope>NUCLEOTIDE SEQUENCE [LARGE SCALE GENOMIC DNA]</scope>
    <source>
        <strain evidence="1 2">DSM 21279</strain>
    </source>
</reference>
<dbReference type="InterPro" id="IPR006881">
    <property type="entry name" value="RepA_C"/>
</dbReference>
<protein>
    <submittedName>
        <fullName evidence="1">Plasmid replication initiator</fullName>
    </submittedName>
</protein>
<keyword evidence="2" id="KW-1185">Reference proteome</keyword>
<proteinExistence type="predicted"/>
<evidence type="ECO:0000313" key="1">
    <source>
        <dbReference type="EMBL" id="KAA5609608.1"/>
    </source>
</evidence>
<dbReference type="AlphaFoldDB" id="A0A5M6IPW8"/>
<dbReference type="RefSeq" id="WP_150043442.1">
    <property type="nucleotide sequence ID" value="NZ_OW485607.1"/>
</dbReference>
<dbReference type="Proteomes" id="UP000325255">
    <property type="component" value="Unassembled WGS sequence"/>
</dbReference>